<evidence type="ECO:0000313" key="3">
    <source>
        <dbReference type="EMBL" id="EWS81952.1"/>
    </source>
</evidence>
<comment type="caution">
    <text evidence="3">The sequence shown here is derived from an EMBL/GenBank/DDBJ whole genome shotgun (WGS) entry which is preliminary data.</text>
</comment>
<dbReference type="GO" id="GO:0005829">
    <property type="term" value="C:cytosol"/>
    <property type="evidence" value="ECO:0007669"/>
    <property type="project" value="TreeGrafter"/>
</dbReference>
<accession>Z9JVZ2</accession>
<dbReference type="HOGENOM" id="CLU_019886_0_0_11"/>
<keyword evidence="4" id="KW-1185">Reference proteome</keyword>
<dbReference type="PANTHER" id="PTHR42698">
    <property type="entry name" value="GTPASE ERA"/>
    <property type="match status" value="1"/>
</dbReference>
<dbReference type="GO" id="GO:0019843">
    <property type="term" value="F:rRNA binding"/>
    <property type="evidence" value="ECO:0007669"/>
    <property type="project" value="TreeGrafter"/>
</dbReference>
<name>Z9JVZ2_9MICO</name>
<dbReference type="EMBL" id="JDYK01000004">
    <property type="protein sequence ID" value="EWS81952.1"/>
    <property type="molecule type" value="Genomic_DNA"/>
</dbReference>
<dbReference type="GO" id="GO:0043024">
    <property type="term" value="F:ribosomal small subunit binding"/>
    <property type="evidence" value="ECO:0007669"/>
    <property type="project" value="TreeGrafter"/>
</dbReference>
<proteinExistence type="predicted"/>
<dbReference type="Pfam" id="PF00350">
    <property type="entry name" value="Dynamin_N"/>
    <property type="match status" value="1"/>
</dbReference>
<dbReference type="STRING" id="396014.BF93_14080"/>
<dbReference type="Gene3D" id="3.40.50.300">
    <property type="entry name" value="P-loop containing nucleotide triphosphate hydrolases"/>
    <property type="match status" value="1"/>
</dbReference>
<protein>
    <submittedName>
        <fullName evidence="3">ABC transporter</fullName>
    </submittedName>
</protein>
<evidence type="ECO:0000256" key="1">
    <source>
        <dbReference type="SAM" id="MobiDB-lite"/>
    </source>
</evidence>
<dbReference type="AlphaFoldDB" id="Z9JVZ2"/>
<dbReference type="SUPFAM" id="SSF52540">
    <property type="entry name" value="P-loop containing nucleoside triphosphate hydrolases"/>
    <property type="match status" value="1"/>
</dbReference>
<dbReference type="PATRIC" id="fig|396014.3.peg.1167"/>
<dbReference type="GO" id="GO:0000028">
    <property type="term" value="P:ribosomal small subunit assembly"/>
    <property type="evidence" value="ECO:0007669"/>
    <property type="project" value="TreeGrafter"/>
</dbReference>
<reference evidence="3 4" key="1">
    <citation type="submission" date="2014-02" db="EMBL/GenBank/DDBJ databases">
        <title>Genome sequence of Brachybacterium phenoliresistens strain W13A50.</title>
        <authorList>
            <person name="Wang X."/>
        </authorList>
    </citation>
    <scope>NUCLEOTIDE SEQUENCE [LARGE SCALE GENOMIC DNA]</scope>
    <source>
        <strain evidence="3 4">W13A50</strain>
    </source>
</reference>
<dbReference type="GO" id="GO:0005525">
    <property type="term" value="F:GTP binding"/>
    <property type="evidence" value="ECO:0007669"/>
    <property type="project" value="InterPro"/>
</dbReference>
<sequence>MIHAPGPEPDTAALDALAEHLRGVRLPFPVDGAQEGREEVAAALTQLADHVRPRLEALDAPLLVVIGGSTGAGKSTLVNALVGRPVSRAGAIRPTTRRPVLLHHPEDAAWFEGSRILPGLARVRADEPAPATPDGADDLAATSLSLHATTAIGRGLALLDAPDIDSVAAGNRELARQLLRAADLWLFVTTANRYADAVPWEVLRTASSRDVTVAVVMNRIPPRPGVAEELAEDLRGLLARDGLEDSRLFLVEESAVDPEGMIPPAAIAEIRGFVTELARDAGSRAVIARRTLAGAIASLGRSADAVAGRVGEQEEQRERLRADVASSFAQARERIDEVMGDGSLLRGEVLARWQDVVGTGEFFRGVETFVGRMRDGLARMLRSEPAPAVAAENALETGLVQVVVDEAGRAAEQVEATWRTSASGRLLTQGQDLSRLPEGFAKEASAAVRAWQGDVLDLVREEGADRRTKARVLSLGVNAVGVALMVVVFASTAFIPTGLEIGTGAATAVIGQKLLETIFGDEAVRRLARIARARLAERLDALVASRAQAFHERLETFGAGTDAEQLHEDARALAALAAQVAAPPPDAAPSETVPSDAAPSEAAPSDAALSEAAPSDAAPAVRDTPEDPA</sequence>
<evidence type="ECO:0000313" key="4">
    <source>
        <dbReference type="Proteomes" id="UP000023067"/>
    </source>
</evidence>
<dbReference type="InterPro" id="IPR005662">
    <property type="entry name" value="GTPase_Era-like"/>
</dbReference>
<dbReference type="PANTHER" id="PTHR42698:SF1">
    <property type="entry name" value="GTPASE ERA, MITOCHONDRIAL"/>
    <property type="match status" value="1"/>
</dbReference>
<dbReference type="InterPro" id="IPR027417">
    <property type="entry name" value="P-loop_NTPase"/>
</dbReference>
<dbReference type="OrthoDB" id="207675at2"/>
<feature type="domain" description="Dynamin N-terminal" evidence="2">
    <location>
        <begin position="64"/>
        <end position="206"/>
    </location>
</feature>
<dbReference type="InterPro" id="IPR045063">
    <property type="entry name" value="Dynamin_N"/>
</dbReference>
<evidence type="ECO:0000259" key="2">
    <source>
        <dbReference type="Pfam" id="PF00350"/>
    </source>
</evidence>
<dbReference type="RefSeq" id="WP_156954056.1">
    <property type="nucleotide sequence ID" value="NZ_BAAAOW010000003.1"/>
</dbReference>
<organism evidence="3 4">
    <name type="scientific">Brachybacterium phenoliresistens</name>
    <dbReference type="NCBI Taxonomy" id="396014"/>
    <lineage>
        <taxon>Bacteria</taxon>
        <taxon>Bacillati</taxon>
        <taxon>Actinomycetota</taxon>
        <taxon>Actinomycetes</taxon>
        <taxon>Micrococcales</taxon>
        <taxon>Dermabacteraceae</taxon>
        <taxon>Brachybacterium</taxon>
    </lineage>
</organism>
<dbReference type="Proteomes" id="UP000023067">
    <property type="component" value="Unassembled WGS sequence"/>
</dbReference>
<dbReference type="CDD" id="cd00882">
    <property type="entry name" value="Ras_like_GTPase"/>
    <property type="match status" value="1"/>
</dbReference>
<feature type="compositionally biased region" description="Low complexity" evidence="1">
    <location>
        <begin position="594"/>
        <end position="620"/>
    </location>
</feature>
<gene>
    <name evidence="3" type="ORF">BF93_14080</name>
</gene>
<dbReference type="eggNOG" id="COG0699">
    <property type="taxonomic scope" value="Bacteria"/>
</dbReference>
<feature type="region of interest" description="Disordered" evidence="1">
    <location>
        <begin position="579"/>
        <end position="629"/>
    </location>
</feature>